<accession>A0AAW1ULW7</accession>
<reference evidence="2 3" key="1">
    <citation type="submission" date="2023-03" db="EMBL/GenBank/DDBJ databases">
        <title>Genome insight into feeding habits of ladybird beetles.</title>
        <authorList>
            <person name="Li H.-S."/>
            <person name="Huang Y.-H."/>
            <person name="Pang H."/>
        </authorList>
    </citation>
    <scope>NUCLEOTIDE SEQUENCE [LARGE SCALE GENOMIC DNA]</scope>
    <source>
        <strain evidence="2">SYSU_2023b</strain>
        <tissue evidence="2">Whole body</tissue>
    </source>
</reference>
<keyword evidence="3" id="KW-1185">Reference proteome</keyword>
<feature type="region of interest" description="Disordered" evidence="1">
    <location>
        <begin position="59"/>
        <end position="87"/>
    </location>
</feature>
<sequence length="153" mass="17681">MMVTRLHESPLINTNRISVSYGLSSGVKFYYISHMQTSLYTTGTLGVLAYATFSYPRSMPTRRTKPKKEKPSNETSEKNREHTFSSWLSSPQGTENLKLFVFGNILFLLFAVTWPKICQTVDIIYETYKTYGLVFRGNLAIDRQLLRQLRPPR</sequence>
<dbReference type="Proteomes" id="UP001431783">
    <property type="component" value="Unassembled WGS sequence"/>
</dbReference>
<proteinExistence type="predicted"/>
<dbReference type="AlphaFoldDB" id="A0AAW1ULW7"/>
<evidence type="ECO:0000313" key="3">
    <source>
        <dbReference type="Proteomes" id="UP001431783"/>
    </source>
</evidence>
<name>A0AAW1ULW7_9CUCU</name>
<protein>
    <submittedName>
        <fullName evidence="2">Uncharacterized protein</fullName>
    </submittedName>
</protein>
<organism evidence="2 3">
    <name type="scientific">Henosepilachna vigintioctopunctata</name>
    <dbReference type="NCBI Taxonomy" id="420089"/>
    <lineage>
        <taxon>Eukaryota</taxon>
        <taxon>Metazoa</taxon>
        <taxon>Ecdysozoa</taxon>
        <taxon>Arthropoda</taxon>
        <taxon>Hexapoda</taxon>
        <taxon>Insecta</taxon>
        <taxon>Pterygota</taxon>
        <taxon>Neoptera</taxon>
        <taxon>Endopterygota</taxon>
        <taxon>Coleoptera</taxon>
        <taxon>Polyphaga</taxon>
        <taxon>Cucujiformia</taxon>
        <taxon>Coccinelloidea</taxon>
        <taxon>Coccinellidae</taxon>
        <taxon>Epilachninae</taxon>
        <taxon>Epilachnini</taxon>
        <taxon>Henosepilachna</taxon>
    </lineage>
</organism>
<dbReference type="EMBL" id="JARQZJ010000093">
    <property type="protein sequence ID" value="KAK9884487.1"/>
    <property type="molecule type" value="Genomic_DNA"/>
</dbReference>
<comment type="caution">
    <text evidence="2">The sequence shown here is derived from an EMBL/GenBank/DDBJ whole genome shotgun (WGS) entry which is preliminary data.</text>
</comment>
<feature type="compositionally biased region" description="Basic and acidic residues" evidence="1">
    <location>
        <begin position="69"/>
        <end position="83"/>
    </location>
</feature>
<gene>
    <name evidence="2" type="ORF">WA026_007329</name>
</gene>
<evidence type="ECO:0000313" key="2">
    <source>
        <dbReference type="EMBL" id="KAK9884487.1"/>
    </source>
</evidence>
<evidence type="ECO:0000256" key="1">
    <source>
        <dbReference type="SAM" id="MobiDB-lite"/>
    </source>
</evidence>